<evidence type="ECO:0000313" key="1">
    <source>
        <dbReference type="EMBL" id="MFD0982436.1"/>
    </source>
</evidence>
<accession>A0ABW3IWW7</accession>
<protein>
    <submittedName>
        <fullName evidence="1">Uncharacterized protein</fullName>
    </submittedName>
</protein>
<sequence length="83" mass="9741">MHHKEQFPEGTPKADAVNDMFLLYGEFLASMLDISKKYEDLEKRFHRELIRNDVDIERVRTEISSLIDERAEAAKAWADVWSS</sequence>
<evidence type="ECO:0000313" key="2">
    <source>
        <dbReference type="Proteomes" id="UP001597108"/>
    </source>
</evidence>
<dbReference type="EMBL" id="JBHTJT010000052">
    <property type="protein sequence ID" value="MFD0982436.1"/>
    <property type="molecule type" value="Genomic_DNA"/>
</dbReference>
<dbReference type="Proteomes" id="UP001597108">
    <property type="component" value="Unassembled WGS sequence"/>
</dbReference>
<reference evidence="2" key="1">
    <citation type="journal article" date="2019" name="Int. J. Syst. Evol. Microbiol.">
        <title>The Global Catalogue of Microorganisms (GCM) 10K type strain sequencing project: providing services to taxonomists for standard genome sequencing and annotation.</title>
        <authorList>
            <consortium name="The Broad Institute Genomics Platform"/>
            <consortium name="The Broad Institute Genome Sequencing Center for Infectious Disease"/>
            <person name="Wu L."/>
            <person name="Ma J."/>
        </authorList>
    </citation>
    <scope>NUCLEOTIDE SEQUENCE [LARGE SCALE GENOMIC DNA]</scope>
    <source>
        <strain evidence="2">CCUG 60524</strain>
    </source>
</reference>
<comment type="caution">
    <text evidence="1">The sequence shown here is derived from an EMBL/GenBank/DDBJ whole genome shotgun (WGS) entry which is preliminary data.</text>
</comment>
<organism evidence="1 2">
    <name type="scientific">Tropicimonas aquimaris</name>
    <dbReference type="NCBI Taxonomy" id="914152"/>
    <lineage>
        <taxon>Bacteria</taxon>
        <taxon>Pseudomonadati</taxon>
        <taxon>Pseudomonadota</taxon>
        <taxon>Alphaproteobacteria</taxon>
        <taxon>Rhodobacterales</taxon>
        <taxon>Roseobacteraceae</taxon>
        <taxon>Tropicimonas</taxon>
    </lineage>
</organism>
<keyword evidence="2" id="KW-1185">Reference proteome</keyword>
<name>A0ABW3IWW7_9RHOB</name>
<dbReference type="RefSeq" id="WP_386078383.1">
    <property type="nucleotide sequence ID" value="NZ_JBHTJT010000052.1"/>
</dbReference>
<proteinExistence type="predicted"/>
<gene>
    <name evidence="1" type="ORF">ACFQ2S_22605</name>
</gene>